<accession>A0AAD5DVR7</accession>
<dbReference type="InterPro" id="IPR023267">
    <property type="entry name" value="RCMT"/>
</dbReference>
<feature type="compositionally biased region" description="Polar residues" evidence="6">
    <location>
        <begin position="337"/>
        <end position="349"/>
    </location>
</feature>
<gene>
    <name evidence="8" type="ORF">COHA_003115</name>
</gene>
<dbReference type="GO" id="GO:0003723">
    <property type="term" value="F:RNA binding"/>
    <property type="evidence" value="ECO:0007669"/>
    <property type="project" value="UniProtKB-UniRule"/>
</dbReference>
<evidence type="ECO:0000256" key="4">
    <source>
        <dbReference type="ARBA" id="ARBA00022884"/>
    </source>
</evidence>
<dbReference type="PANTHER" id="PTHR22807">
    <property type="entry name" value="NOP2 YEAST -RELATED NOL1/NOP2/FMU SUN DOMAIN-CONTAINING"/>
    <property type="match status" value="1"/>
</dbReference>
<dbReference type="InterPro" id="IPR036974">
    <property type="entry name" value="PUA_sf"/>
</dbReference>
<comment type="caution">
    <text evidence="8">The sequence shown here is derived from an EMBL/GenBank/DDBJ whole genome shotgun (WGS) entry which is preliminary data.</text>
</comment>
<dbReference type="SUPFAM" id="SSF53335">
    <property type="entry name" value="S-adenosyl-L-methionine-dependent methyltransferases"/>
    <property type="match status" value="1"/>
</dbReference>
<dbReference type="InterPro" id="IPR029063">
    <property type="entry name" value="SAM-dependent_MTases_sf"/>
</dbReference>
<organism evidence="8 9">
    <name type="scientific">Chlorella ohadii</name>
    <dbReference type="NCBI Taxonomy" id="2649997"/>
    <lineage>
        <taxon>Eukaryota</taxon>
        <taxon>Viridiplantae</taxon>
        <taxon>Chlorophyta</taxon>
        <taxon>core chlorophytes</taxon>
        <taxon>Trebouxiophyceae</taxon>
        <taxon>Chlorellales</taxon>
        <taxon>Chlorellaceae</taxon>
        <taxon>Chlorella clade</taxon>
        <taxon>Chlorella</taxon>
    </lineage>
</organism>
<feature type="binding site" evidence="5">
    <location>
        <position position="296"/>
    </location>
    <ligand>
        <name>S-adenosyl-L-methionine</name>
        <dbReference type="ChEBI" id="CHEBI:59789"/>
    </ligand>
</feature>
<sequence>MEAHRAALAAAAAAGPPLEGRTYAPEISWEPEVQAYLEAALGTEQLRRISAALARPPLATCLRVNTLRTTPEDLLRRLPDALTPEDRELVQQRPPFVHPQLPDAIIVPGSGPHEIDYSRTEGREVIIGRKAGEAVMRGAHVFVPGTLAVSAGIMQGDSVAVSVGLELPGTDRYPFTRGTVLGSEHAAKQVEANGGAGHDRSKLYIGIGRAELNRSEFFQDKGGIAITMQERVFRTPGCGDILPGEFMLQNLCSLVAAHVLAPTPGSRVLDMCAAPGGKTTALAQLMGDQGEVIAFDRSHAKAAEVRRLAESFGLTCVKAYRMDATKSVLQPGECGSDATSQQPGQEGSNGATSQQPGAAQAPAAAALDAQQPDGPAAAEAGNGSGSGTAAASDGGGSRGRRGGPTQPVSEATLKRLERIAAARRARGLEAPPSAHTPEGKEAVIKGFPPESFDFVLCDAPCTALGLRPRLVHRQTMRELEQTAVYQRRILAAAVQLVRPGGALVFSTCSINPGENEANVRWLLDTYPDMQLVQQSPRLGQPGLTGAIPLPDGTTQQLLSEEEAALVQRFDPSAELDTIGFFIARFVKKAT</sequence>
<dbReference type="Proteomes" id="UP001205105">
    <property type="component" value="Unassembled WGS sequence"/>
</dbReference>
<feature type="binding site" evidence="5">
    <location>
        <position position="458"/>
    </location>
    <ligand>
        <name>S-adenosyl-L-methionine</name>
        <dbReference type="ChEBI" id="CHEBI:59789"/>
    </ligand>
</feature>
<evidence type="ECO:0000256" key="5">
    <source>
        <dbReference type="PROSITE-ProRule" id="PRU01023"/>
    </source>
</evidence>
<dbReference type="SUPFAM" id="SSF88697">
    <property type="entry name" value="PUA domain-like"/>
    <property type="match status" value="1"/>
</dbReference>
<dbReference type="InterPro" id="IPR001678">
    <property type="entry name" value="MeTrfase_RsmB-F_NOP2_dom"/>
</dbReference>
<dbReference type="PRINTS" id="PR02008">
    <property type="entry name" value="RCMTFAMILY"/>
</dbReference>
<keyword evidence="4 5" id="KW-0694">RNA-binding</keyword>
<feature type="region of interest" description="Disordered" evidence="6">
    <location>
        <begin position="331"/>
        <end position="412"/>
    </location>
</feature>
<evidence type="ECO:0000259" key="7">
    <source>
        <dbReference type="PROSITE" id="PS51686"/>
    </source>
</evidence>
<evidence type="ECO:0000256" key="3">
    <source>
        <dbReference type="ARBA" id="ARBA00022691"/>
    </source>
</evidence>
<dbReference type="InterPro" id="IPR049560">
    <property type="entry name" value="MeTrfase_RsmB-F_NOP2_cat"/>
</dbReference>
<keyword evidence="1 5" id="KW-0489">Methyltransferase</keyword>
<feature type="binding site" evidence="5">
    <location>
        <begin position="272"/>
        <end position="278"/>
    </location>
    <ligand>
        <name>S-adenosyl-L-methionine</name>
        <dbReference type="ChEBI" id="CHEBI:59789"/>
    </ligand>
</feature>
<evidence type="ECO:0000256" key="2">
    <source>
        <dbReference type="ARBA" id="ARBA00022679"/>
    </source>
</evidence>
<dbReference type="CDD" id="cd21150">
    <property type="entry name" value="PUA_NSun6-like"/>
    <property type="match status" value="1"/>
</dbReference>
<dbReference type="GO" id="GO:0001510">
    <property type="term" value="P:RNA methylation"/>
    <property type="evidence" value="ECO:0007669"/>
    <property type="project" value="InterPro"/>
</dbReference>
<dbReference type="AlphaFoldDB" id="A0AAD5DVR7"/>
<dbReference type="Gene3D" id="2.30.130.10">
    <property type="entry name" value="PUA domain"/>
    <property type="match status" value="1"/>
</dbReference>
<dbReference type="CDD" id="cd02440">
    <property type="entry name" value="AdoMet_MTases"/>
    <property type="match status" value="1"/>
</dbReference>
<feature type="binding site" evidence="5">
    <location>
        <position position="323"/>
    </location>
    <ligand>
        <name>S-adenosyl-L-methionine</name>
        <dbReference type="ChEBI" id="CHEBI:59789"/>
    </ligand>
</feature>
<reference evidence="8" key="1">
    <citation type="submission" date="2020-11" db="EMBL/GenBank/DDBJ databases">
        <title>Chlorella ohadii genome sequencing and assembly.</title>
        <authorList>
            <person name="Murik O."/>
            <person name="Treves H."/>
            <person name="Kedem I."/>
            <person name="Shotland Y."/>
            <person name="Kaplan A."/>
        </authorList>
    </citation>
    <scope>NUCLEOTIDE SEQUENCE</scope>
    <source>
        <strain evidence="8">1</strain>
    </source>
</reference>
<evidence type="ECO:0000256" key="6">
    <source>
        <dbReference type="SAM" id="MobiDB-lite"/>
    </source>
</evidence>
<proteinExistence type="inferred from homology"/>
<feature type="active site" description="Nucleophile" evidence="5">
    <location>
        <position position="508"/>
    </location>
</feature>
<dbReference type="PROSITE" id="PS51686">
    <property type="entry name" value="SAM_MT_RSMB_NOP"/>
    <property type="match status" value="1"/>
</dbReference>
<dbReference type="EMBL" id="JADXDR010000041">
    <property type="protein sequence ID" value="KAI7843283.1"/>
    <property type="molecule type" value="Genomic_DNA"/>
</dbReference>
<evidence type="ECO:0000256" key="1">
    <source>
        <dbReference type="ARBA" id="ARBA00022603"/>
    </source>
</evidence>
<evidence type="ECO:0000313" key="9">
    <source>
        <dbReference type="Proteomes" id="UP001205105"/>
    </source>
</evidence>
<dbReference type="Pfam" id="PF01189">
    <property type="entry name" value="Methyltr_RsmB-F"/>
    <property type="match status" value="2"/>
</dbReference>
<feature type="domain" description="SAM-dependent MTase RsmB/NOP-type" evidence="7">
    <location>
        <begin position="179"/>
        <end position="588"/>
    </location>
</feature>
<dbReference type="Gene3D" id="3.40.50.150">
    <property type="entry name" value="Vaccinia Virus protein VP39"/>
    <property type="match status" value="2"/>
</dbReference>
<protein>
    <recommendedName>
        <fullName evidence="7">SAM-dependent MTase RsmB/NOP-type domain-containing protein</fullName>
    </recommendedName>
</protein>
<comment type="similarity">
    <text evidence="5">Belongs to the class I-like SAM-binding methyltransferase superfamily. RsmB/NOP family.</text>
</comment>
<keyword evidence="9" id="KW-1185">Reference proteome</keyword>
<dbReference type="PANTHER" id="PTHR22807:SF34">
    <property type="entry name" value="TRNA (CYTOSINE(72)-C(5))-METHYLTRANSFERASE NSUN6"/>
    <property type="match status" value="1"/>
</dbReference>
<dbReference type="InterPro" id="IPR015947">
    <property type="entry name" value="PUA-like_sf"/>
</dbReference>
<keyword evidence="2 5" id="KW-0808">Transferase</keyword>
<evidence type="ECO:0000313" key="8">
    <source>
        <dbReference type="EMBL" id="KAI7843283.1"/>
    </source>
</evidence>
<keyword evidence="3 5" id="KW-0949">S-adenosyl-L-methionine</keyword>
<dbReference type="GO" id="GO:0008173">
    <property type="term" value="F:RNA methyltransferase activity"/>
    <property type="evidence" value="ECO:0007669"/>
    <property type="project" value="InterPro"/>
</dbReference>
<feature type="compositionally biased region" description="Low complexity" evidence="6">
    <location>
        <begin position="350"/>
        <end position="392"/>
    </location>
</feature>
<dbReference type="PROSITE" id="PS50890">
    <property type="entry name" value="PUA"/>
    <property type="match status" value="1"/>
</dbReference>
<name>A0AAD5DVR7_9CHLO</name>